<name>A0A077PW92_XENBV</name>
<sequence length="74" mass="9280">MTHQISKSACGVGTLLRIRRLWALRRLRNHWRDDMRFLRFARQYKGMSDHFNFYKRYRFLRLLTEYEQQRGTIL</sequence>
<evidence type="ECO:0000313" key="1">
    <source>
        <dbReference type="EMBL" id="CDH24966.1"/>
    </source>
</evidence>
<evidence type="ECO:0008006" key="2">
    <source>
        <dbReference type="Google" id="ProtNLM"/>
    </source>
</evidence>
<dbReference type="EMBL" id="CBSZ010000267">
    <property type="protein sequence ID" value="CDH24966.1"/>
    <property type="molecule type" value="Genomic_DNA"/>
</dbReference>
<dbReference type="Proteomes" id="UP000028493">
    <property type="component" value="Unassembled WGS sequence"/>
</dbReference>
<comment type="caution">
    <text evidence="1">The sequence shown here is derived from an EMBL/GenBank/DDBJ whole genome shotgun (WGS) entry which is preliminary data.</text>
</comment>
<accession>A0A077PW92</accession>
<gene>
    <name evidence="1" type="ORF">XBKB1_3390001</name>
</gene>
<proteinExistence type="predicted"/>
<dbReference type="HOGENOM" id="CLU_189295_0_0_6"/>
<protein>
    <recommendedName>
        <fullName evidence="2">Transposase</fullName>
    </recommendedName>
</protein>
<reference evidence="1" key="1">
    <citation type="submission" date="2013-07" db="EMBL/GenBank/DDBJ databases">
        <title>Sub-species coevolution in mutualistic symbiosis.</title>
        <authorList>
            <person name="Murfin K."/>
            <person name="Klassen J."/>
            <person name="Lee M."/>
            <person name="Forst S."/>
            <person name="Stock P."/>
            <person name="Goodrich-Blair H."/>
        </authorList>
    </citation>
    <scope>NUCLEOTIDE SEQUENCE [LARGE SCALE GENOMIC DNA]</scope>
    <source>
        <strain evidence="1">Kraussei Becker Underwood</strain>
    </source>
</reference>
<organism evidence="1">
    <name type="scientific">Xenorhabdus bovienii str. kraussei Becker Underwood</name>
    <dbReference type="NCBI Taxonomy" id="1398204"/>
    <lineage>
        <taxon>Bacteria</taxon>
        <taxon>Pseudomonadati</taxon>
        <taxon>Pseudomonadota</taxon>
        <taxon>Gammaproteobacteria</taxon>
        <taxon>Enterobacterales</taxon>
        <taxon>Morganellaceae</taxon>
        <taxon>Xenorhabdus</taxon>
    </lineage>
</organism>
<dbReference type="AlphaFoldDB" id="A0A077PW92"/>